<organism evidence="1 2">
    <name type="scientific">Arthrobacter sulfonylureivorans</name>
    <dbReference type="NCBI Taxonomy" id="2486855"/>
    <lineage>
        <taxon>Bacteria</taxon>
        <taxon>Bacillati</taxon>
        <taxon>Actinomycetota</taxon>
        <taxon>Actinomycetes</taxon>
        <taxon>Micrococcales</taxon>
        <taxon>Micrococcaceae</taxon>
        <taxon>Arthrobacter</taxon>
    </lineage>
</organism>
<dbReference type="RefSeq" id="WP_241915294.1">
    <property type="nucleotide sequence ID" value="NZ_CP093326.1"/>
</dbReference>
<dbReference type="InterPro" id="IPR027417">
    <property type="entry name" value="P-loop_NTPase"/>
</dbReference>
<accession>A0ABY3WIT1</accession>
<evidence type="ECO:0000313" key="1">
    <source>
        <dbReference type="EMBL" id="UNK47569.1"/>
    </source>
</evidence>
<protein>
    <submittedName>
        <fullName evidence="1">AAA family ATPase</fullName>
    </submittedName>
</protein>
<dbReference type="Gene3D" id="3.40.50.300">
    <property type="entry name" value="P-loop containing nucleotide triphosphate hydrolases"/>
    <property type="match status" value="1"/>
</dbReference>
<proteinExistence type="predicted"/>
<evidence type="ECO:0000313" key="2">
    <source>
        <dbReference type="Proteomes" id="UP000829069"/>
    </source>
</evidence>
<reference evidence="1 2" key="1">
    <citation type="submission" date="2022-03" db="EMBL/GenBank/DDBJ databases">
        <title>Isotopic signatures of nitrous oxide derived from detoxification processes.</title>
        <authorList>
            <person name="Behrendt U."/>
            <person name="Buchen C."/>
            <person name="Well R."/>
            <person name="Ulrich A."/>
            <person name="Rohe L."/>
            <person name="Kolb S."/>
            <person name="Schloter M."/>
            <person name="Horn M.A."/>
            <person name="Augustin J."/>
        </authorList>
    </citation>
    <scope>NUCLEOTIDE SEQUENCE [LARGE SCALE GENOMIC DNA]</scope>
    <source>
        <strain evidence="1 2">S4-C24</strain>
    </source>
</reference>
<dbReference type="EMBL" id="CP093326">
    <property type="protein sequence ID" value="UNK47569.1"/>
    <property type="molecule type" value="Genomic_DNA"/>
</dbReference>
<sequence>MQDAIQLDRPTWLVEGLVSSSLTLLSGKPKSGKSGLVQGLIAAILRNEPFLERPVLREVRRIIVVGTDPDAVIEYRDRLLDAGVTVEEAGDRLVIVKALRLNAELCRLVAEELRPAAGDVVVLDHLSDMEGDFNSQADVANVFGNIRAATGEAAVVVLAHSSTAVGQNGFSSKKPLGSTVIEGKARWIIHLEPRGASQRILTTRGNSGRGEVLRLETGDHAADFLVGSVETPEEAQIAGRRSRNKSTLEKRAEQCRWYEANCKGLSKAEASRRLSKEFGDTMNTWANRLTPSGWLGQMLARR</sequence>
<name>A0ABY3WIT1_9MICC</name>
<keyword evidence="2" id="KW-1185">Reference proteome</keyword>
<dbReference type="SUPFAM" id="SSF52540">
    <property type="entry name" value="P-loop containing nucleoside triphosphate hydrolases"/>
    <property type="match status" value="1"/>
</dbReference>
<dbReference type="Proteomes" id="UP000829069">
    <property type="component" value="Chromosome"/>
</dbReference>
<dbReference type="Pfam" id="PF13481">
    <property type="entry name" value="AAA_25"/>
    <property type="match status" value="1"/>
</dbReference>
<gene>
    <name evidence="1" type="ORF">MNQ99_07035</name>
</gene>